<sequence>MATSASQAPVQAFDPDLIQHDPNGKAYISIRDSYGILTAMEHGDPAQLHAIRDGLGKRIPAASASYVVMAGLCDAALARVQGDLTGSDAFLDRARKAAGPLGDPARSINPLDLLFETVRVGNLMLEGRTQDWARAHDRLVQVYFAPIRQFYRLPDLEFRNIDPLTLSVPADTIPQPSVSGPESEHVDFEASHVRIGGRSLPLAQGPITLGDIRTQAIFDTGSFLGSIPAAMARQQHFTVVGHIGQQSDGSTRTRTAEIVLVPALTIGRTTLTNQMMTISQASTVIVGMQQLSQLRHVVFSEHALHFGRGTPLACTDRMTLRSMRNGMTMSLLLPVSHDGTEGHALVDTGDNTLEVLTVRLRSFPAALTGHLQSEEVETMQGRFVQHIAIRPQTLRIGAVSHEADVKYELGDWSMPPAITFGAFRYGALQFDRTEGVACFR</sequence>
<dbReference type="AlphaFoldDB" id="A0A7W4JWX0"/>
<dbReference type="InterPro" id="IPR021109">
    <property type="entry name" value="Peptidase_aspartic_dom_sf"/>
</dbReference>
<accession>A0A7W4JWX0</accession>
<organism evidence="1 2">
    <name type="scientific">Gluconacetobacter dulcium</name>
    <dbReference type="NCBI Taxonomy" id="2729096"/>
    <lineage>
        <taxon>Bacteria</taxon>
        <taxon>Pseudomonadati</taxon>
        <taxon>Pseudomonadota</taxon>
        <taxon>Alphaproteobacteria</taxon>
        <taxon>Acetobacterales</taxon>
        <taxon>Acetobacteraceae</taxon>
        <taxon>Gluconacetobacter</taxon>
    </lineage>
</organism>
<reference evidence="1 2" key="1">
    <citation type="submission" date="2020-04" db="EMBL/GenBank/DDBJ databases">
        <title>Description of novel Gluconacetobacter.</title>
        <authorList>
            <person name="Sombolestani A."/>
        </authorList>
    </citation>
    <scope>NUCLEOTIDE SEQUENCE [LARGE SCALE GENOMIC DNA]</scope>
    <source>
        <strain evidence="1 2">LMG 22058</strain>
    </source>
</reference>
<dbReference type="Proteomes" id="UP000530320">
    <property type="component" value="Unassembled WGS sequence"/>
</dbReference>
<dbReference type="Gene3D" id="2.40.70.10">
    <property type="entry name" value="Acid Proteases"/>
    <property type="match status" value="1"/>
</dbReference>
<gene>
    <name evidence="1" type="ORF">HLH44_01965</name>
</gene>
<proteinExistence type="predicted"/>
<evidence type="ECO:0000313" key="2">
    <source>
        <dbReference type="Proteomes" id="UP000530320"/>
    </source>
</evidence>
<evidence type="ECO:0000313" key="1">
    <source>
        <dbReference type="EMBL" id="MBB2196242.1"/>
    </source>
</evidence>
<protein>
    <recommendedName>
        <fullName evidence="3">Aspartyl protease</fullName>
    </recommendedName>
</protein>
<dbReference type="RefSeq" id="WP_183007895.1">
    <property type="nucleotide sequence ID" value="NZ_JABEQP010000001.1"/>
</dbReference>
<evidence type="ECO:0008006" key="3">
    <source>
        <dbReference type="Google" id="ProtNLM"/>
    </source>
</evidence>
<name>A0A7W4JWX0_9PROT</name>
<comment type="caution">
    <text evidence="1">The sequence shown here is derived from an EMBL/GenBank/DDBJ whole genome shotgun (WGS) entry which is preliminary data.</text>
</comment>
<dbReference type="EMBL" id="JABEQP010000001">
    <property type="protein sequence ID" value="MBB2196242.1"/>
    <property type="molecule type" value="Genomic_DNA"/>
</dbReference>